<dbReference type="PANTHER" id="PTHR10724:SF10">
    <property type="entry name" value="S1 RNA-BINDING DOMAIN-CONTAINING PROTEIN 1"/>
    <property type="match status" value="1"/>
</dbReference>
<dbReference type="InterPro" id="IPR012340">
    <property type="entry name" value="NA-bd_OB-fold"/>
</dbReference>
<dbReference type="CDD" id="cd05685">
    <property type="entry name" value="S1_Tex"/>
    <property type="match status" value="1"/>
</dbReference>
<dbReference type="InterPro" id="IPR037027">
    <property type="entry name" value="YqgF/RNaseH-like_dom_sf"/>
</dbReference>
<sequence length="709" mass="78164">MNINIMISRDTGFKENQVTAVLDLLDQGSTVPFIARYRKERTGSLDEVAISDIRDRAKALNELAARKQAIIKSLEERQLYSKDLAQRIENADTMTRLEDVYEKYRPKRRTRAVIAREKGLEPLAQMILNPKPGIDLQKEAAGFIGPDVENPDAAWAGARDIIAEIINEDASIRSEIRELFINTALIHATVIKGKADDGAKFKDYFDWAEPAFKAPSHRILAMLRGAAEKILRVRVVPDEKKALNIIHGIYPGKIKGCPGSRAQILAAAEDAYKRLLSKSIENEALRMLKQKADEKAVAVFSDNLRQVLLSPPLGGRPVLAIDPGFRTGCKIACLDATGKLVHHDVIHPHTPNGNASASQRIPELVSRYNIRAVAVGNGTAGRETERFIRDLKLPEEVDVIMVDESGASIYSASKTAREEFPDHDITVRGAVSIGRRLMDPLAELVKVEPKSIGVGQYQHDVDQNLLQTALDDVVVSCVNQVGVAVNTASKQLLSRVSGLNAGIAANMVKYRDENGAFASRTEFLKVPRLGKKAFEQAAGFLRIQNGKNPLDRSGIHPESYPVVKQMAKDLGCRVEAMMTAKSPVQGMDLTPYVTQTTGLPTLKDIVAELAAPGRDPRQPFQAFSFDKNIHEIKDLVPDMVVPGIVTNVTAFGAFVDIGVHQDGLVHISQLADRFVKDPNEVVKVRQQVMVRVLEVDIPRKRISLSIKKR</sequence>
<dbReference type="Proteomes" id="UP000553343">
    <property type="component" value="Unassembled WGS sequence"/>
</dbReference>
<dbReference type="RefSeq" id="WP_178366725.1">
    <property type="nucleotide sequence ID" value="NZ_JACADJ010000029.1"/>
</dbReference>
<dbReference type="Gene3D" id="2.40.50.140">
    <property type="entry name" value="Nucleic acid-binding proteins"/>
    <property type="match status" value="1"/>
</dbReference>
<dbReference type="InterPro" id="IPR006641">
    <property type="entry name" value="YqgF/RNaseH-like_dom"/>
</dbReference>
<dbReference type="InterPro" id="IPR023323">
    <property type="entry name" value="Tex-like_dom_sf"/>
</dbReference>
<dbReference type="Pfam" id="PF22706">
    <property type="entry name" value="Tex_central_region"/>
    <property type="match status" value="1"/>
</dbReference>
<dbReference type="Gene3D" id="3.30.420.140">
    <property type="entry name" value="YqgF/RNase H-like domain"/>
    <property type="match status" value="1"/>
</dbReference>
<evidence type="ECO:0000259" key="1">
    <source>
        <dbReference type="PROSITE" id="PS50126"/>
    </source>
</evidence>
<dbReference type="Pfam" id="PF09371">
    <property type="entry name" value="Tex_N"/>
    <property type="match status" value="1"/>
</dbReference>
<dbReference type="InterPro" id="IPR012337">
    <property type="entry name" value="RNaseH-like_sf"/>
</dbReference>
<reference evidence="2 3" key="1">
    <citation type="submission" date="2020-06" db="EMBL/GenBank/DDBJ databases">
        <title>High-quality draft genome of sulfate reducer Desulfobacter latus type strain AcrS2 isolated from marine sediment.</title>
        <authorList>
            <person name="Hoppe M."/>
            <person name="Larsen C.K."/>
            <person name="Marshall I.P.G."/>
            <person name="Schramm A."/>
            <person name="Marietou A.G."/>
        </authorList>
    </citation>
    <scope>NUCLEOTIDE SEQUENCE [LARGE SCALE GENOMIC DNA]</scope>
    <source>
        <strain evidence="2 3">AcRS2</strain>
    </source>
</reference>
<dbReference type="GO" id="GO:0006412">
    <property type="term" value="P:translation"/>
    <property type="evidence" value="ECO:0007669"/>
    <property type="project" value="TreeGrafter"/>
</dbReference>
<feature type="domain" description="S1 motif" evidence="1">
    <location>
        <begin position="638"/>
        <end position="707"/>
    </location>
</feature>
<dbReference type="InterPro" id="IPR044146">
    <property type="entry name" value="S1_Tex"/>
</dbReference>
<dbReference type="SUPFAM" id="SSF158832">
    <property type="entry name" value="Tex N-terminal region-like"/>
    <property type="match status" value="1"/>
</dbReference>
<dbReference type="InterPro" id="IPR055179">
    <property type="entry name" value="Tex-like_central_region"/>
</dbReference>
<dbReference type="GO" id="GO:0003729">
    <property type="term" value="F:mRNA binding"/>
    <property type="evidence" value="ECO:0007669"/>
    <property type="project" value="UniProtKB-ARBA"/>
</dbReference>
<dbReference type="Pfam" id="PF00575">
    <property type="entry name" value="S1"/>
    <property type="match status" value="1"/>
</dbReference>
<keyword evidence="3" id="KW-1185">Reference proteome</keyword>
<dbReference type="FunFam" id="1.10.150.310:FF:000001">
    <property type="entry name" value="RNA-binding transcriptional accessory protein"/>
    <property type="match status" value="1"/>
</dbReference>
<dbReference type="InterPro" id="IPR010994">
    <property type="entry name" value="RuvA_2-like"/>
</dbReference>
<dbReference type="FunFam" id="2.40.50.140:FF:000051">
    <property type="entry name" value="RNA-binding transcriptional accessory protein"/>
    <property type="match status" value="1"/>
</dbReference>
<dbReference type="InterPro" id="IPR003029">
    <property type="entry name" value="S1_domain"/>
</dbReference>
<dbReference type="Pfam" id="PF12836">
    <property type="entry name" value="HHH_3"/>
    <property type="match status" value="1"/>
</dbReference>
<dbReference type="PROSITE" id="PS50126">
    <property type="entry name" value="S1"/>
    <property type="match status" value="1"/>
</dbReference>
<protein>
    <submittedName>
        <fullName evidence="2">RNA-binding transcriptional accessory protein</fullName>
    </submittedName>
</protein>
<dbReference type="Gene3D" id="1.10.3500.10">
    <property type="entry name" value="Tex N-terminal region-like"/>
    <property type="match status" value="1"/>
</dbReference>
<dbReference type="GO" id="GO:0003735">
    <property type="term" value="F:structural constituent of ribosome"/>
    <property type="evidence" value="ECO:0007669"/>
    <property type="project" value="TreeGrafter"/>
</dbReference>
<dbReference type="AlphaFoldDB" id="A0A850SVT7"/>
<dbReference type="EMBL" id="JACADJ010000029">
    <property type="protein sequence ID" value="NWH05269.1"/>
    <property type="molecule type" value="Genomic_DNA"/>
</dbReference>
<dbReference type="GO" id="GO:0005737">
    <property type="term" value="C:cytoplasm"/>
    <property type="evidence" value="ECO:0007669"/>
    <property type="project" value="UniProtKB-ARBA"/>
</dbReference>
<name>A0A850SVT7_9BACT</name>
<dbReference type="Gene3D" id="1.10.10.650">
    <property type="entry name" value="RuvA domain 2-like"/>
    <property type="match status" value="1"/>
</dbReference>
<dbReference type="FunFam" id="3.30.420.140:FF:000001">
    <property type="entry name" value="RNA-binding transcriptional accessory protein"/>
    <property type="match status" value="1"/>
</dbReference>
<dbReference type="Pfam" id="PF16921">
    <property type="entry name" value="Tex_YqgF"/>
    <property type="match status" value="1"/>
</dbReference>
<dbReference type="SUPFAM" id="SSF50249">
    <property type="entry name" value="Nucleic acid-binding proteins"/>
    <property type="match status" value="1"/>
</dbReference>
<dbReference type="InterPro" id="IPR041692">
    <property type="entry name" value="HHH_9"/>
</dbReference>
<dbReference type="SMART" id="SM00316">
    <property type="entry name" value="S1"/>
    <property type="match status" value="1"/>
</dbReference>
<dbReference type="SUPFAM" id="SSF53098">
    <property type="entry name" value="Ribonuclease H-like"/>
    <property type="match status" value="1"/>
</dbReference>
<dbReference type="PANTHER" id="PTHR10724">
    <property type="entry name" value="30S RIBOSOMAL PROTEIN S1"/>
    <property type="match status" value="1"/>
</dbReference>
<organism evidence="2 3">
    <name type="scientific">Desulfobacter latus</name>
    <dbReference type="NCBI Taxonomy" id="2292"/>
    <lineage>
        <taxon>Bacteria</taxon>
        <taxon>Pseudomonadati</taxon>
        <taxon>Thermodesulfobacteriota</taxon>
        <taxon>Desulfobacteria</taxon>
        <taxon>Desulfobacterales</taxon>
        <taxon>Desulfobacteraceae</taxon>
        <taxon>Desulfobacter</taxon>
    </lineage>
</organism>
<dbReference type="Gene3D" id="1.10.150.310">
    <property type="entry name" value="Tex RuvX-like domain-like"/>
    <property type="match status" value="1"/>
</dbReference>
<evidence type="ECO:0000313" key="3">
    <source>
        <dbReference type="Proteomes" id="UP000553343"/>
    </source>
</evidence>
<accession>A0A850SVT7</accession>
<dbReference type="SMART" id="SM00732">
    <property type="entry name" value="YqgFc"/>
    <property type="match status" value="1"/>
</dbReference>
<dbReference type="InterPro" id="IPR050437">
    <property type="entry name" value="Ribos_protein_bS1-like"/>
</dbReference>
<gene>
    <name evidence="2" type="ORF">HXW94_09760</name>
</gene>
<dbReference type="InterPro" id="IPR023319">
    <property type="entry name" value="Tex-like_HTH_dom_sf"/>
</dbReference>
<dbReference type="GO" id="GO:0006139">
    <property type="term" value="P:nucleobase-containing compound metabolic process"/>
    <property type="evidence" value="ECO:0007669"/>
    <property type="project" value="InterPro"/>
</dbReference>
<comment type="caution">
    <text evidence="2">The sequence shown here is derived from an EMBL/GenBank/DDBJ whole genome shotgun (WGS) entry which is preliminary data.</text>
</comment>
<evidence type="ECO:0000313" key="2">
    <source>
        <dbReference type="EMBL" id="NWH05269.1"/>
    </source>
</evidence>
<dbReference type="SUPFAM" id="SSF47781">
    <property type="entry name" value="RuvA domain 2-like"/>
    <property type="match status" value="2"/>
</dbReference>
<dbReference type="Pfam" id="PF17674">
    <property type="entry name" value="HHH_9"/>
    <property type="match status" value="1"/>
</dbReference>
<dbReference type="InterPro" id="IPR032639">
    <property type="entry name" value="Tex_YqgF"/>
</dbReference>
<proteinExistence type="predicted"/>
<dbReference type="InterPro" id="IPR018974">
    <property type="entry name" value="Tex-like_N"/>
</dbReference>
<dbReference type="FunFam" id="1.10.10.650:FF:000001">
    <property type="entry name" value="S1 RNA-binding domain 1"/>
    <property type="match status" value="1"/>
</dbReference>